<dbReference type="InterPro" id="IPR029033">
    <property type="entry name" value="His_PPase_superfam"/>
</dbReference>
<feature type="binding site" evidence="2">
    <location>
        <begin position="10"/>
        <end position="17"/>
    </location>
    <ligand>
        <name>substrate</name>
    </ligand>
</feature>
<dbReference type="PANTHER" id="PTHR48100">
    <property type="entry name" value="BROAD-SPECIFICITY PHOSPHATASE YOR283W-RELATED"/>
    <property type="match status" value="1"/>
</dbReference>
<dbReference type="SUPFAM" id="SSF53254">
    <property type="entry name" value="Phosphoglycerate mutase-like"/>
    <property type="match status" value="1"/>
</dbReference>
<organism evidence="3 4">
    <name type="scientific">Pseudomonas eucalypticola</name>
    <dbReference type="NCBI Taxonomy" id="2599595"/>
    <lineage>
        <taxon>Bacteria</taxon>
        <taxon>Pseudomonadati</taxon>
        <taxon>Pseudomonadota</taxon>
        <taxon>Gammaproteobacteria</taxon>
        <taxon>Pseudomonadales</taxon>
        <taxon>Pseudomonadaceae</taxon>
        <taxon>Pseudomonas</taxon>
    </lineage>
</organism>
<evidence type="ECO:0000256" key="1">
    <source>
        <dbReference type="PIRSR" id="PIRSR613078-1"/>
    </source>
</evidence>
<evidence type="ECO:0000256" key="2">
    <source>
        <dbReference type="PIRSR" id="PIRSR613078-2"/>
    </source>
</evidence>
<dbReference type="PIRSF" id="PIRSF000709">
    <property type="entry name" value="6PFK_2-Ptase"/>
    <property type="match status" value="1"/>
</dbReference>
<reference evidence="3 4" key="1">
    <citation type="submission" date="2020-06" db="EMBL/GenBank/DDBJ databases">
        <title>Pseudomonas eucalypticola sp. nov., an endophyte of Eucalyptus dunnii leaves with biocontrol ability of eucalyptus leaf blight.</title>
        <authorList>
            <person name="Liu Y."/>
            <person name="Song Z."/>
            <person name="Zeng H."/>
            <person name="Lu M."/>
            <person name="Wang X."/>
            <person name="Lian X."/>
            <person name="Zhang Q."/>
        </authorList>
    </citation>
    <scope>NUCLEOTIDE SEQUENCE [LARGE SCALE GENOMIC DNA]</scope>
    <source>
        <strain evidence="3 4">NP-1</strain>
    </source>
</reference>
<dbReference type="InterPro" id="IPR013078">
    <property type="entry name" value="His_Pase_superF_clade-1"/>
</dbReference>
<feature type="active site" description="Proton donor/acceptor" evidence="1">
    <location>
        <position position="91"/>
    </location>
</feature>
<dbReference type="Pfam" id="PF00300">
    <property type="entry name" value="His_Phos_1"/>
    <property type="match status" value="1"/>
</dbReference>
<dbReference type="CDD" id="cd07067">
    <property type="entry name" value="HP_PGM_like"/>
    <property type="match status" value="1"/>
</dbReference>
<dbReference type="PANTHER" id="PTHR48100:SF59">
    <property type="entry name" value="ADENOSYLCOBALAMIN_ALPHA-RIBAZOLE PHOSPHATASE"/>
    <property type="match status" value="1"/>
</dbReference>
<evidence type="ECO:0000313" key="4">
    <source>
        <dbReference type="Proteomes" id="UP000509568"/>
    </source>
</evidence>
<feature type="binding site" evidence="2">
    <location>
        <position position="64"/>
    </location>
    <ligand>
        <name>substrate</name>
    </ligand>
</feature>
<dbReference type="SMART" id="SM00855">
    <property type="entry name" value="PGAM"/>
    <property type="match status" value="1"/>
</dbReference>
<dbReference type="EMBL" id="CP056030">
    <property type="protein sequence ID" value="QKZ05156.1"/>
    <property type="molecule type" value="Genomic_DNA"/>
</dbReference>
<dbReference type="KEGG" id="pez:HWQ56_15705"/>
<dbReference type="Proteomes" id="UP000509568">
    <property type="component" value="Chromosome"/>
</dbReference>
<accession>A0A7D5D880</accession>
<dbReference type="InterPro" id="IPR050275">
    <property type="entry name" value="PGM_Phosphatase"/>
</dbReference>
<name>A0A7D5D880_9PSED</name>
<evidence type="ECO:0000313" key="3">
    <source>
        <dbReference type="EMBL" id="QKZ05156.1"/>
    </source>
</evidence>
<dbReference type="RefSeq" id="WP_158158902.1">
    <property type="nucleotide sequence ID" value="NZ_CP056030.1"/>
</dbReference>
<dbReference type="Gene3D" id="3.40.50.1240">
    <property type="entry name" value="Phosphoglycerate mutase-like"/>
    <property type="match status" value="1"/>
</dbReference>
<dbReference type="GO" id="GO:0005737">
    <property type="term" value="C:cytoplasm"/>
    <property type="evidence" value="ECO:0007669"/>
    <property type="project" value="TreeGrafter"/>
</dbReference>
<dbReference type="AlphaFoldDB" id="A0A7D5D880"/>
<gene>
    <name evidence="3" type="ORF">HWQ56_15705</name>
</gene>
<feature type="active site" description="Tele-phosphohistidine intermediate" evidence="1">
    <location>
        <position position="11"/>
    </location>
</feature>
<dbReference type="GO" id="GO:0016791">
    <property type="term" value="F:phosphatase activity"/>
    <property type="evidence" value="ECO:0007669"/>
    <property type="project" value="TreeGrafter"/>
</dbReference>
<sequence>MPAPTLLLIRHGETAWNAQRLLQGRRDIALNDTGRGQAAESGLCLKALPLDLSTWDFVASPLARTRETMEIVRRGAGLPAADYRLDERLVEIHFGEWEGLSWEQIREQAPGHYEERWADPLNYPAPGGENYPMVFDRVEAVLQGLTGDTVIVAHAGILRSVLALRGGVDPARIPLIEIPQDRVLVVRGGGFAWLQASTALHNQTAT</sequence>
<protein>
    <submittedName>
        <fullName evidence="3">Histidine phosphatase family protein</fullName>
    </submittedName>
</protein>
<dbReference type="InterPro" id="IPR001345">
    <property type="entry name" value="PG/BPGM_mutase_AS"/>
</dbReference>
<dbReference type="PROSITE" id="PS00175">
    <property type="entry name" value="PG_MUTASE"/>
    <property type="match status" value="1"/>
</dbReference>
<keyword evidence="4" id="KW-1185">Reference proteome</keyword>
<proteinExistence type="predicted"/>